<dbReference type="Proteomes" id="UP001174997">
    <property type="component" value="Unassembled WGS sequence"/>
</dbReference>
<feature type="compositionally biased region" description="Acidic residues" evidence="1">
    <location>
        <begin position="150"/>
        <end position="160"/>
    </location>
</feature>
<keyword evidence="3" id="KW-1185">Reference proteome</keyword>
<dbReference type="EMBL" id="JAULSY010000092">
    <property type="protein sequence ID" value="KAK0666250.1"/>
    <property type="molecule type" value="Genomic_DNA"/>
</dbReference>
<evidence type="ECO:0000313" key="2">
    <source>
        <dbReference type="EMBL" id="KAK0666250.1"/>
    </source>
</evidence>
<sequence>MEGITRTPFNSPEVAADPDSPIRSSPEAAPAAAALSPAAPGPTVIANTADTITAAAADSHKCDSCDGRSPGVLQECCDKRCTVRLCEGCARGNIWHTQHRTHFIDADKCDWEFKKLPRKPRAAPRTNPVRGSVGGGSLPASRKRVRFVGVDEDEEEEEEEDRRPAKRAQLEPPRQLAPKPVAQMTRAPLPSIAPPRRAIEPSFTPGPGPQAYRPVADTIRLANAAVAGLERREAEGYRFQAPPRAYEQPQISRVMGTRQPETYTIGPQRDYQPGTIPSHLVPLPSNSWPTSLSSEEIRQIQSLYRIIIGADYTGNIGTYYRRPLPRDRTPHPATSPGRPLVNTYGQQHYQNTGIAAGFLPPILSTGYVQRSSQNYQNMIDEDERIRGLFRGAWSDNRNVIVIRHFQGDYPTLKHFWDVFNLFCLQNNIREAPITTNWFVDKKREIQWQQETTDRANLNNERNLQREARERFQRSQGQGNPPY</sequence>
<reference evidence="2" key="1">
    <citation type="submission" date="2023-06" db="EMBL/GenBank/DDBJ databases">
        <title>Genome-scale phylogeny and comparative genomics of the fungal order Sordariales.</title>
        <authorList>
            <consortium name="Lawrence Berkeley National Laboratory"/>
            <person name="Hensen N."/>
            <person name="Bonometti L."/>
            <person name="Westerberg I."/>
            <person name="Brannstrom I.O."/>
            <person name="Guillou S."/>
            <person name="Cros-Aarteil S."/>
            <person name="Calhoun S."/>
            <person name="Haridas S."/>
            <person name="Kuo A."/>
            <person name="Mondo S."/>
            <person name="Pangilinan J."/>
            <person name="Riley R."/>
            <person name="Labutti K."/>
            <person name="Andreopoulos B."/>
            <person name="Lipzen A."/>
            <person name="Chen C."/>
            <person name="Yanf M."/>
            <person name="Daum C."/>
            <person name="Ng V."/>
            <person name="Clum A."/>
            <person name="Steindorff A."/>
            <person name="Ohm R."/>
            <person name="Martin F."/>
            <person name="Silar P."/>
            <person name="Natvig D."/>
            <person name="Lalanne C."/>
            <person name="Gautier V."/>
            <person name="Ament-Velasquez S.L."/>
            <person name="Kruys A."/>
            <person name="Hutchinson M.I."/>
            <person name="Powell A.J."/>
            <person name="Barry K."/>
            <person name="Miller A.N."/>
            <person name="Grigoriev I.V."/>
            <person name="Debuchy R."/>
            <person name="Gladieux P."/>
            <person name="Thoren M.H."/>
            <person name="Johannesson H."/>
        </authorList>
    </citation>
    <scope>NUCLEOTIDE SEQUENCE</scope>
    <source>
        <strain evidence="2">CBS 307.81</strain>
    </source>
</reference>
<feature type="region of interest" description="Disordered" evidence="1">
    <location>
        <begin position="119"/>
        <end position="179"/>
    </location>
</feature>
<feature type="compositionally biased region" description="Polar residues" evidence="1">
    <location>
        <begin position="451"/>
        <end position="461"/>
    </location>
</feature>
<feature type="compositionally biased region" description="Basic and acidic residues" evidence="1">
    <location>
        <begin position="462"/>
        <end position="472"/>
    </location>
</feature>
<gene>
    <name evidence="2" type="ORF">QBC41DRAFT_367032</name>
</gene>
<protein>
    <submittedName>
        <fullName evidence="2">Uncharacterized protein</fullName>
    </submittedName>
</protein>
<name>A0AA39Z9C2_9PEZI</name>
<dbReference type="AlphaFoldDB" id="A0AA39Z9C2"/>
<evidence type="ECO:0000313" key="3">
    <source>
        <dbReference type="Proteomes" id="UP001174997"/>
    </source>
</evidence>
<feature type="region of interest" description="Disordered" evidence="1">
    <location>
        <begin position="451"/>
        <end position="482"/>
    </location>
</feature>
<feature type="region of interest" description="Disordered" evidence="1">
    <location>
        <begin position="1"/>
        <end position="38"/>
    </location>
</feature>
<comment type="caution">
    <text evidence="2">The sequence shown here is derived from an EMBL/GenBank/DDBJ whole genome shotgun (WGS) entry which is preliminary data.</text>
</comment>
<feature type="region of interest" description="Disordered" evidence="1">
    <location>
        <begin position="321"/>
        <end position="343"/>
    </location>
</feature>
<evidence type="ECO:0000256" key="1">
    <source>
        <dbReference type="SAM" id="MobiDB-lite"/>
    </source>
</evidence>
<feature type="compositionally biased region" description="Polar residues" evidence="1">
    <location>
        <begin position="473"/>
        <end position="482"/>
    </location>
</feature>
<feature type="compositionally biased region" description="Low complexity" evidence="1">
    <location>
        <begin position="21"/>
        <end position="38"/>
    </location>
</feature>
<accession>A0AA39Z9C2</accession>
<proteinExistence type="predicted"/>
<organism evidence="2 3">
    <name type="scientific">Cercophora samala</name>
    <dbReference type="NCBI Taxonomy" id="330535"/>
    <lineage>
        <taxon>Eukaryota</taxon>
        <taxon>Fungi</taxon>
        <taxon>Dikarya</taxon>
        <taxon>Ascomycota</taxon>
        <taxon>Pezizomycotina</taxon>
        <taxon>Sordariomycetes</taxon>
        <taxon>Sordariomycetidae</taxon>
        <taxon>Sordariales</taxon>
        <taxon>Lasiosphaeriaceae</taxon>
        <taxon>Cercophora</taxon>
    </lineage>
</organism>